<name>A0A0R1SEX1_9LACO</name>
<proteinExistence type="predicted"/>
<evidence type="ECO:0008006" key="3">
    <source>
        <dbReference type="Google" id="ProtNLM"/>
    </source>
</evidence>
<dbReference type="InterPro" id="IPR035942">
    <property type="entry name" value="Lp2179-like_sf"/>
</dbReference>
<evidence type="ECO:0000313" key="2">
    <source>
        <dbReference type="Proteomes" id="UP000052013"/>
    </source>
</evidence>
<protein>
    <recommendedName>
        <fullName evidence="3">Cysteine desulfurase</fullName>
    </recommendedName>
</protein>
<dbReference type="InterPro" id="IPR014965">
    <property type="entry name" value="Amino_acid_metab_prot_put"/>
</dbReference>
<comment type="caution">
    <text evidence="1">The sequence shown here is derived from an EMBL/GenBank/DDBJ whole genome shotgun (WGS) entry which is preliminary data.</text>
</comment>
<dbReference type="Proteomes" id="UP000052013">
    <property type="component" value="Unassembled WGS sequence"/>
</dbReference>
<sequence>MAFSKIAKVNGDPTQYEISENIKRYTLKDLGFVETKAGNFSLERSLDPNSPYNAGYKFKMMVSKNMDGFRMAITTGNGLQKYNIFKTQDTKESVEQYHFLIDNLISREVIKRG</sequence>
<evidence type="ECO:0000313" key="1">
    <source>
        <dbReference type="EMBL" id="KRL63707.1"/>
    </source>
</evidence>
<dbReference type="RefSeq" id="WP_057865881.1">
    <property type="nucleotide sequence ID" value="NZ_AZEY01000101.1"/>
</dbReference>
<dbReference type="EMBL" id="AZEY01000101">
    <property type="protein sequence ID" value="KRL63707.1"/>
    <property type="molecule type" value="Genomic_DNA"/>
</dbReference>
<dbReference type="Pfam" id="PF08866">
    <property type="entry name" value="DUF1831"/>
    <property type="match status" value="1"/>
</dbReference>
<gene>
    <name evidence="1" type="ORF">FC85_GL001510</name>
</gene>
<dbReference type="Gene3D" id="3.30.1820.10">
    <property type="entry name" value="Lp2179-like"/>
    <property type="match status" value="1"/>
</dbReference>
<dbReference type="PATRIC" id="fig|1423739.3.peg.1583"/>
<accession>A0A0R1SEX1</accession>
<dbReference type="AlphaFoldDB" id="A0A0R1SEX1"/>
<dbReference type="SUPFAM" id="SSF160800">
    <property type="entry name" value="Lp2179-like"/>
    <property type="match status" value="1"/>
</dbReference>
<dbReference type="STRING" id="1423739.FC85_GL001510"/>
<organism evidence="1 2">
    <name type="scientific">Lentilactobacillus diolivorans DSM 14421</name>
    <dbReference type="NCBI Taxonomy" id="1423739"/>
    <lineage>
        <taxon>Bacteria</taxon>
        <taxon>Bacillati</taxon>
        <taxon>Bacillota</taxon>
        <taxon>Bacilli</taxon>
        <taxon>Lactobacillales</taxon>
        <taxon>Lactobacillaceae</taxon>
        <taxon>Lentilactobacillus</taxon>
    </lineage>
</organism>
<reference evidence="1 2" key="1">
    <citation type="journal article" date="2015" name="Genome Announc.">
        <title>Expanding the biotechnology potential of lactobacilli through comparative genomics of 213 strains and associated genera.</title>
        <authorList>
            <person name="Sun Z."/>
            <person name="Harris H.M."/>
            <person name="McCann A."/>
            <person name="Guo C."/>
            <person name="Argimon S."/>
            <person name="Zhang W."/>
            <person name="Yang X."/>
            <person name="Jeffery I.B."/>
            <person name="Cooney J.C."/>
            <person name="Kagawa T.F."/>
            <person name="Liu W."/>
            <person name="Song Y."/>
            <person name="Salvetti E."/>
            <person name="Wrobel A."/>
            <person name="Rasinkangas P."/>
            <person name="Parkhill J."/>
            <person name="Rea M.C."/>
            <person name="O'Sullivan O."/>
            <person name="Ritari J."/>
            <person name="Douillard F.P."/>
            <person name="Paul Ross R."/>
            <person name="Yang R."/>
            <person name="Briner A.E."/>
            <person name="Felis G.E."/>
            <person name="de Vos W.M."/>
            <person name="Barrangou R."/>
            <person name="Klaenhammer T.R."/>
            <person name="Caufield P.W."/>
            <person name="Cui Y."/>
            <person name="Zhang H."/>
            <person name="O'Toole P.W."/>
        </authorList>
    </citation>
    <scope>NUCLEOTIDE SEQUENCE [LARGE SCALE GENOMIC DNA]</scope>
    <source>
        <strain evidence="1 2">DSM 14421</strain>
    </source>
</reference>